<dbReference type="SMART" id="SM00822">
    <property type="entry name" value="PKS_KR"/>
    <property type="match status" value="1"/>
</dbReference>
<dbReference type="SMART" id="SM00825">
    <property type="entry name" value="PKS_KS"/>
    <property type="match status" value="1"/>
</dbReference>
<dbReference type="GO" id="GO:0006633">
    <property type="term" value="P:fatty acid biosynthetic process"/>
    <property type="evidence" value="ECO:0007669"/>
    <property type="project" value="InterPro"/>
</dbReference>
<dbReference type="GO" id="GO:0044550">
    <property type="term" value="P:secondary metabolite biosynthetic process"/>
    <property type="evidence" value="ECO:0007669"/>
    <property type="project" value="TreeGrafter"/>
</dbReference>
<feature type="active site" description="Proton donor; for dehydratase activity" evidence="6">
    <location>
        <position position="1171"/>
    </location>
</feature>
<dbReference type="InterPro" id="IPR036291">
    <property type="entry name" value="NAD(P)-bd_dom_sf"/>
</dbReference>
<feature type="region of interest" description="N-terminal hotdog fold" evidence="6">
    <location>
        <begin position="975"/>
        <end position="1095"/>
    </location>
</feature>
<sequence>MLLDTDISCTLQLDRCACTLSLDSPTALGSAGPSYDISISPSSPEPWCRSAMQSTNGVSTPSSRSGFEMLDFQTPGSAQSHTEDVAIVGLSCRTAGGNNTPEKLWDFLLQKKNASGEVPAHRWEPWRHRHPDNAKILDNIIRKGYFLDKLEDFDAAFFGISPKEAELMDPHQRLGLELAWEALENAGIDPKKLSGSDTAVYMGVDSDDYSRMLMEDLPTIEAWSGIGTAYHGIPNRISYHLGLQGPSTAVDAACASSLIAIHLARQAIVSGESTVAICGGVNVICAPGLTHMLQKAGALTTEGVCRSFDDAACGYARGEGGAVVVLKRLSAAIEDNDNILAVMKSSASAQDGKTNGIMAPNSKAQELVARQALQRAGDIDPLSIDYVEAHATSTSLGDPTEISAIAQVYGVGRPSKSPCYVGSIKPNVGHLEAAAGAIGFVKAVLSVQKGVIAPQALLNKLNTKVDWTTNGLEVVKDARAWPDCEVRRAAVCCYGYGGSVCHAILEQAPARMDHSPAADRQPTITLTLSAMQEKRLPAVAASLAHWLSADGSSADLHAVARTLAQRRAAHDHRVSFVALDHEDAIRSLTEFAKGRVGSFTTSNRVLGSAAEPGVVWVFSGHGAQWTNMGKELLHNNVFYDALSSLEGVLQKEAGFSVIETLRMSDLGDSAKIQVLTYAMQIGLTALLKSKGIAPQAIIGHSVGEIAAAVASGCLTEQEGAVIVARRAKLYAQVQGQGAMVLVTLPFEIAAQQLVGRSDIAAAIRSSPSTCVVSGTTEAVEWYVGRLSKSKVKLWRVQTDIGFHSPMLEQLAPALQEGLGRDINPQPADTPIYSTSASVPRTTVLRDIDYWTKNMVDPVWLVDAVEAAVDDGFRVFLEISTHPIVSHSISETLSARAIEDSAAFGVMTRDTSAEQGVSKAISQLHNLGAHVDFKVLQGSGPWLSTVPMTPWVHKPYWKTISMSPGAIAQQHDVDTHTVLGAFVDIAGSKTKVWTTMLDDTTKPYPLTHPLDGTEIIPAGVYCNTFLRATGATILDNIELRVPTPMAADKREVQVVVESDEVRLASRLKLDTASKTDTEHTWIEHSAAKFIKTDMTTYQRTFSIQEIRAKIGTQLSNSFAWDYLQKIGVSGIAFPWAVMEHFGNEKEMLVKMDMAPDAEVLTWDENSWAPFLDAATSVGSSIFFKSVRMRIVSGIDQVLLVSKAAPPKVGYLLIEETSEGENLKADISILSETGELLTKVKGMRFSDVEAVSDKSKGLDSLVHQLAWIPPKFSETPLPIRNVVVVSEDSQRADNYINTLEMITTNVVAVRSAQHLKMADVSKFLQEHDTVVIYMPGAVENNSDIPKKAHTFTCETASILATLADSPSAPKLFVVTDGAYRGRSPTCLAQYPLYGFARVAASEYPDVWGGLIDNEGPAFPLLPLRYVKDQSVVRVQDGLPRVARLRAFSDEQRKNGKKGSLLPQAHGTYMVTGGFGDLGLEVLDFLVRNGARRIVVISRRPFPARKSWSKASGSMAAVIEKVKVLESLGASIHALALDIGSPSAAAELSAALDSLSLPPVLGVIHAAGVSGYGYIKDTTPESYASVMGPKIQGTLNLHSVFPPGTLDFFVLFSSIGQIIGTPGQSAYAASNAFLDGLATHRRSVGCNTVAIQWTAWRALGLASDTELVDLELHSKGVTDITVEEGFQAWSYLSSIDTDHAVVTRTRILDADEVLPCDLIQDVVQRRAAPATSNLPASPATGVVEKPKSGPELKAYLNAEIKGCLSRVLYMDVDDIEDRVAIADLGVDSVMTVALRQQLQKTMGVTVPPTLTWNHPTVAHLVEWFYGKTQSR</sequence>
<dbReference type="PROSITE" id="PS50075">
    <property type="entry name" value="CARRIER"/>
    <property type="match status" value="1"/>
</dbReference>
<dbReference type="Gene3D" id="3.40.47.10">
    <property type="match status" value="1"/>
</dbReference>
<dbReference type="InterPro" id="IPR001227">
    <property type="entry name" value="Ac_transferase_dom_sf"/>
</dbReference>
<dbReference type="InterPro" id="IPR016035">
    <property type="entry name" value="Acyl_Trfase/lysoPLipase"/>
</dbReference>
<dbReference type="InterPro" id="IPR016039">
    <property type="entry name" value="Thiolase-like"/>
</dbReference>
<dbReference type="OMA" id="AHMGVGT"/>
<dbReference type="InterPro" id="IPR050091">
    <property type="entry name" value="PKS_NRPS_Biosynth_Enz"/>
</dbReference>
<dbReference type="SUPFAM" id="SSF55048">
    <property type="entry name" value="Probable ACP-binding domain of malonyl-CoA ACP transacylase"/>
    <property type="match status" value="1"/>
</dbReference>
<dbReference type="InterPro" id="IPR014043">
    <property type="entry name" value="Acyl_transferase_dom"/>
</dbReference>
<dbReference type="CDD" id="cd00833">
    <property type="entry name" value="PKS"/>
    <property type="match status" value="1"/>
</dbReference>
<accession>A0A1Y2LRI1</accession>
<evidence type="ECO:0000259" key="9">
    <source>
        <dbReference type="PROSITE" id="PS52019"/>
    </source>
</evidence>
<evidence type="ECO:0000256" key="2">
    <source>
        <dbReference type="ARBA" id="ARBA00022553"/>
    </source>
</evidence>
<evidence type="ECO:0000256" key="5">
    <source>
        <dbReference type="ARBA" id="ARBA00038879"/>
    </source>
</evidence>
<keyword evidence="4" id="KW-0511">Multifunctional enzyme</keyword>
<dbReference type="InterPro" id="IPR049552">
    <property type="entry name" value="PKS_DH_N"/>
</dbReference>
<evidence type="ECO:0000256" key="4">
    <source>
        <dbReference type="ARBA" id="ARBA00023268"/>
    </source>
</evidence>
<dbReference type="InterPro" id="IPR042104">
    <property type="entry name" value="PKS_dehydratase_sf"/>
</dbReference>
<dbReference type="InterPro" id="IPR057326">
    <property type="entry name" value="KR_dom"/>
</dbReference>
<proteinExistence type="predicted"/>
<dbReference type="InterPro" id="IPR036736">
    <property type="entry name" value="ACP-like_sf"/>
</dbReference>
<dbReference type="GO" id="GO:0050641">
    <property type="term" value="F:6-methylsalicylic acid synthase activity"/>
    <property type="evidence" value="ECO:0007669"/>
    <property type="project" value="UniProtKB-EC"/>
</dbReference>
<dbReference type="Pfam" id="PF00109">
    <property type="entry name" value="ketoacyl-synt"/>
    <property type="match status" value="1"/>
</dbReference>
<dbReference type="PROSITE" id="PS52019">
    <property type="entry name" value="PKS_MFAS_DH"/>
    <property type="match status" value="1"/>
</dbReference>
<evidence type="ECO:0000256" key="6">
    <source>
        <dbReference type="PROSITE-ProRule" id="PRU01363"/>
    </source>
</evidence>
<evidence type="ECO:0000256" key="1">
    <source>
        <dbReference type="ARBA" id="ARBA00022450"/>
    </source>
</evidence>
<dbReference type="GO" id="GO:0004315">
    <property type="term" value="F:3-oxoacyl-[acyl-carrier-protein] synthase activity"/>
    <property type="evidence" value="ECO:0007669"/>
    <property type="project" value="InterPro"/>
</dbReference>
<evidence type="ECO:0000259" key="7">
    <source>
        <dbReference type="PROSITE" id="PS50075"/>
    </source>
</evidence>
<gene>
    <name evidence="10" type="ORF">B5807_10259</name>
</gene>
<keyword evidence="2" id="KW-0597">Phosphoprotein</keyword>
<keyword evidence="3" id="KW-0808">Transferase</keyword>
<dbReference type="InterPro" id="IPR032821">
    <property type="entry name" value="PKS_assoc"/>
</dbReference>
<dbReference type="InterPro" id="IPR018201">
    <property type="entry name" value="Ketoacyl_synth_AS"/>
</dbReference>
<dbReference type="PROSITE" id="PS52004">
    <property type="entry name" value="KS3_2"/>
    <property type="match status" value="1"/>
</dbReference>
<feature type="active site" description="Proton acceptor; for dehydratase activity" evidence="6">
    <location>
        <position position="1007"/>
    </location>
</feature>
<dbReference type="Proteomes" id="UP000193240">
    <property type="component" value="Unassembled WGS sequence"/>
</dbReference>
<organism evidence="10 11">
    <name type="scientific">Epicoccum nigrum</name>
    <name type="common">Soil fungus</name>
    <name type="synonym">Epicoccum purpurascens</name>
    <dbReference type="NCBI Taxonomy" id="105696"/>
    <lineage>
        <taxon>Eukaryota</taxon>
        <taxon>Fungi</taxon>
        <taxon>Dikarya</taxon>
        <taxon>Ascomycota</taxon>
        <taxon>Pezizomycotina</taxon>
        <taxon>Dothideomycetes</taxon>
        <taxon>Pleosporomycetidae</taxon>
        <taxon>Pleosporales</taxon>
        <taxon>Pleosporineae</taxon>
        <taxon>Didymellaceae</taxon>
        <taxon>Epicoccum</taxon>
    </lineage>
</organism>
<dbReference type="SUPFAM" id="SSF51735">
    <property type="entry name" value="NAD(P)-binding Rossmann-fold domains"/>
    <property type="match status" value="2"/>
</dbReference>
<evidence type="ECO:0000313" key="11">
    <source>
        <dbReference type="Proteomes" id="UP000193240"/>
    </source>
</evidence>
<keyword evidence="1" id="KW-0596">Phosphopantetheine</keyword>
<dbReference type="Gene3D" id="3.10.129.110">
    <property type="entry name" value="Polyketide synthase dehydratase"/>
    <property type="match status" value="1"/>
</dbReference>
<dbReference type="PROSITE" id="PS00012">
    <property type="entry name" value="PHOSPHOPANTETHEINE"/>
    <property type="match status" value="1"/>
</dbReference>
<dbReference type="Pfam" id="PF21089">
    <property type="entry name" value="PKS_DH_N"/>
    <property type="match status" value="1"/>
</dbReference>
<dbReference type="Pfam" id="PF16197">
    <property type="entry name" value="KAsynt_C_assoc"/>
    <property type="match status" value="1"/>
</dbReference>
<dbReference type="Gene3D" id="3.30.70.3290">
    <property type="match status" value="1"/>
</dbReference>
<evidence type="ECO:0000259" key="8">
    <source>
        <dbReference type="PROSITE" id="PS52004"/>
    </source>
</evidence>
<feature type="domain" description="PKS/mFAS DH" evidence="9">
    <location>
        <begin position="975"/>
        <end position="1252"/>
    </location>
</feature>
<dbReference type="InterPro" id="IPR020841">
    <property type="entry name" value="PKS_Beta-ketoAc_synthase_dom"/>
</dbReference>
<dbReference type="SMART" id="SM01294">
    <property type="entry name" value="PKS_PP_betabranch"/>
    <property type="match status" value="1"/>
</dbReference>
<dbReference type="PANTHER" id="PTHR43775">
    <property type="entry name" value="FATTY ACID SYNTHASE"/>
    <property type="match status" value="1"/>
</dbReference>
<feature type="region of interest" description="C-terminal hotdog fold" evidence="6">
    <location>
        <begin position="1110"/>
        <end position="1252"/>
    </location>
</feature>
<dbReference type="EMBL" id="KZ107854">
    <property type="protein sequence ID" value="OSS45548.1"/>
    <property type="molecule type" value="Genomic_DNA"/>
</dbReference>
<dbReference type="Pfam" id="PF08659">
    <property type="entry name" value="KR"/>
    <property type="match status" value="1"/>
</dbReference>
<dbReference type="InterPro" id="IPR014030">
    <property type="entry name" value="Ketoacyl_synth_N"/>
</dbReference>
<dbReference type="InterPro" id="IPR016036">
    <property type="entry name" value="Malonyl_transacylase_ACP-bd"/>
</dbReference>
<dbReference type="SUPFAM" id="SSF53901">
    <property type="entry name" value="Thiolase-like"/>
    <property type="match status" value="1"/>
</dbReference>
<evidence type="ECO:0000313" key="10">
    <source>
        <dbReference type="EMBL" id="OSS45548.1"/>
    </source>
</evidence>
<dbReference type="Pfam" id="PF00698">
    <property type="entry name" value="Acyl_transf_1"/>
    <property type="match status" value="1"/>
</dbReference>
<dbReference type="PANTHER" id="PTHR43775:SF22">
    <property type="entry name" value="SYNTHASE, PUTATIVE (JCVI)-RELATED"/>
    <property type="match status" value="1"/>
</dbReference>
<dbReference type="PROSITE" id="PS00606">
    <property type="entry name" value="KS3_1"/>
    <property type="match status" value="1"/>
</dbReference>
<dbReference type="GO" id="GO:0004312">
    <property type="term" value="F:fatty acid synthase activity"/>
    <property type="evidence" value="ECO:0007669"/>
    <property type="project" value="TreeGrafter"/>
</dbReference>
<reference evidence="10 11" key="1">
    <citation type="journal article" date="2017" name="Genome Announc.">
        <title>Genome sequence of the saprophytic ascomycete Epicoccum nigrum ICMP 19927 strain isolated from New Zealand.</title>
        <authorList>
            <person name="Fokin M."/>
            <person name="Fleetwood D."/>
            <person name="Weir B.S."/>
            <person name="Villas-Boas S.G."/>
        </authorList>
    </citation>
    <scope>NUCLEOTIDE SEQUENCE [LARGE SCALE GENOMIC DNA]</scope>
    <source>
        <strain evidence="10 11">ICMP 19927</strain>
    </source>
</reference>
<dbReference type="InterPro" id="IPR014031">
    <property type="entry name" value="Ketoacyl_synth_C"/>
</dbReference>
<dbReference type="InterPro" id="IPR006162">
    <property type="entry name" value="Ppantetheine_attach_site"/>
</dbReference>
<dbReference type="SMART" id="SM00823">
    <property type="entry name" value="PKS_PP"/>
    <property type="match status" value="1"/>
</dbReference>
<dbReference type="EC" id="2.3.1.165" evidence="5"/>
<dbReference type="InterPro" id="IPR049900">
    <property type="entry name" value="PKS_mFAS_DH"/>
</dbReference>
<dbReference type="SUPFAM" id="SSF52151">
    <property type="entry name" value="FabD/lysophospholipase-like"/>
    <property type="match status" value="1"/>
</dbReference>
<feature type="domain" description="Ketosynthase family 3 (KS3)" evidence="8">
    <location>
        <begin position="82"/>
        <end position="507"/>
    </location>
</feature>
<name>A0A1Y2LRI1_EPING</name>
<protein>
    <recommendedName>
        <fullName evidence="5">6-methylsalicylic acid synthase</fullName>
        <ecNumber evidence="5">2.3.1.165</ecNumber>
    </recommendedName>
</protein>
<dbReference type="SUPFAM" id="SSF47336">
    <property type="entry name" value="ACP-like"/>
    <property type="match status" value="1"/>
</dbReference>
<dbReference type="SMART" id="SM00827">
    <property type="entry name" value="PKS_AT"/>
    <property type="match status" value="1"/>
</dbReference>
<dbReference type="InterPro" id="IPR013968">
    <property type="entry name" value="PKS_KR"/>
</dbReference>
<dbReference type="STRING" id="105696.A0A1Y2LRI1"/>
<dbReference type="Gene3D" id="3.40.366.10">
    <property type="entry name" value="Malonyl-Coenzyme A Acyl Carrier Protein, domain 2"/>
    <property type="match status" value="1"/>
</dbReference>
<dbReference type="GO" id="GO:0031177">
    <property type="term" value="F:phosphopantetheine binding"/>
    <property type="evidence" value="ECO:0007669"/>
    <property type="project" value="InterPro"/>
</dbReference>
<dbReference type="Gene3D" id="1.10.1200.10">
    <property type="entry name" value="ACP-like"/>
    <property type="match status" value="1"/>
</dbReference>
<dbReference type="Pfam" id="PF02801">
    <property type="entry name" value="Ketoacyl-synt_C"/>
    <property type="match status" value="1"/>
</dbReference>
<keyword evidence="11" id="KW-1185">Reference proteome</keyword>
<dbReference type="InterPro" id="IPR020806">
    <property type="entry name" value="PKS_PP-bd"/>
</dbReference>
<feature type="domain" description="Carrier" evidence="7">
    <location>
        <begin position="1751"/>
        <end position="1825"/>
    </location>
</feature>
<evidence type="ECO:0000256" key="3">
    <source>
        <dbReference type="ARBA" id="ARBA00022679"/>
    </source>
</evidence>
<dbReference type="InterPro" id="IPR009081">
    <property type="entry name" value="PP-bd_ACP"/>
</dbReference>
<dbReference type="Pfam" id="PF00550">
    <property type="entry name" value="PP-binding"/>
    <property type="match status" value="1"/>
</dbReference>
<dbReference type="Gene3D" id="3.40.50.720">
    <property type="entry name" value="NAD(P)-binding Rossmann-like Domain"/>
    <property type="match status" value="1"/>
</dbReference>
<dbReference type="InParanoid" id="A0A1Y2LRI1"/>